<dbReference type="Proteomes" id="UP000000437">
    <property type="component" value="Chromosome 7"/>
</dbReference>
<accession>A0AC58G301</accession>
<keyword evidence="1" id="KW-1185">Reference proteome</keyword>
<gene>
    <name evidence="2" type="primary">LOC137496070</name>
</gene>
<reference evidence="2" key="1">
    <citation type="submission" date="2025-08" db="UniProtKB">
        <authorList>
            <consortium name="RefSeq"/>
        </authorList>
    </citation>
    <scope>IDENTIFICATION</scope>
    <source>
        <strain evidence="2">Tuebingen</strain>
        <tissue evidence="2">Fibroblasts and whole tissue</tissue>
    </source>
</reference>
<organism evidence="1 2">
    <name type="scientific">Danio rerio</name>
    <name type="common">Zebrafish</name>
    <name type="synonym">Brachydanio rerio</name>
    <dbReference type="NCBI Taxonomy" id="7955"/>
    <lineage>
        <taxon>Eukaryota</taxon>
        <taxon>Metazoa</taxon>
        <taxon>Chordata</taxon>
        <taxon>Craniata</taxon>
        <taxon>Vertebrata</taxon>
        <taxon>Euteleostomi</taxon>
        <taxon>Actinopterygii</taxon>
        <taxon>Neopterygii</taxon>
        <taxon>Teleostei</taxon>
        <taxon>Ostariophysi</taxon>
        <taxon>Cypriniformes</taxon>
        <taxon>Danionidae</taxon>
        <taxon>Danioninae</taxon>
        <taxon>Danio</taxon>
    </lineage>
</organism>
<sequence length="336" mass="38040">MILYFSSALPRSTVTVTPDSAVFTGETVKLKCEITPYYSNWRYEWYKDTHRKSVLQMSKLQTLTIRGAAESDQGQYWCRGQRSGRPNSSQSSSAVSLSVTALPRSTVTVTPDSAVFTGETVKLKCVIESDHSDWTYEWYKDRNRIKLRRFDGHYTVNRDTLTIRGAYRSDQGQYWCKGLIDERSVSTQWSILYLSVKALPRSTVTVTPGSAVFTGETVNLKCVIESNHSDWTYEWYKDSVKLQSDGHYTVNRDTLTIRGAAESDQGQYWCKGRRSGRPNSSQSSSAVSLSVKVLDQISVYKIVSFLLAVCVYLLATAVLIYKYIRARVPSSSEEQT</sequence>
<name>A0AC58G301_DANRE</name>
<evidence type="ECO:0000313" key="1">
    <source>
        <dbReference type="Proteomes" id="UP000000437"/>
    </source>
</evidence>
<dbReference type="RefSeq" id="XP_073764101.1">
    <property type="nucleotide sequence ID" value="XM_073908000.1"/>
</dbReference>
<protein>
    <submittedName>
        <fullName evidence="2">Fc receptor-like protein 2</fullName>
    </submittedName>
</protein>
<proteinExistence type="predicted"/>
<evidence type="ECO:0000313" key="2">
    <source>
        <dbReference type="RefSeq" id="XP_073764101.1"/>
    </source>
</evidence>